<keyword evidence="4 9" id="KW-0460">Magnesium</keyword>
<keyword evidence="3 9" id="KW-0479">Metal-binding</keyword>
<comment type="catalytic activity">
    <reaction evidence="8 9">
        <text>sn-glycerol 1-phosphate + all-trans-heptaprenyl diphosphate = 3-heptaprenyl-sn-glycero-1-phosphate + diphosphate</text>
        <dbReference type="Rhea" id="RHEA:33495"/>
        <dbReference type="ChEBI" id="CHEBI:33019"/>
        <dbReference type="ChEBI" id="CHEBI:57685"/>
        <dbReference type="ChEBI" id="CHEBI:58206"/>
        <dbReference type="ChEBI" id="CHEBI:64781"/>
        <dbReference type="EC" id="2.5.1.n9"/>
    </reaction>
</comment>
<feature type="binding site" evidence="9">
    <location>
        <position position="188"/>
    </location>
    <ligand>
        <name>sn-glycerol 1-phosphate</name>
        <dbReference type="ChEBI" id="CHEBI:57685"/>
    </ligand>
</feature>
<dbReference type="InterPro" id="IPR039074">
    <property type="entry name" value="GGGP/HepGP_synthase_I"/>
</dbReference>
<comment type="function">
    <text evidence="9">Prenyltransferase that catalyzes in vivo the transfer of the heptaprenyl moiety of heptaprenyl pyrophosphate (HepPP; 35 carbon atoms) to the C3 hydroxyl of sn-glycerol-1-phosphate (G1P), producing heptaprenylglyceryl phosphate (HepGP). This reaction is an ether-bond-formation step in the biosynthesis of archaea-type G1P-based membrane lipids found in Bacillales.</text>
</comment>
<dbReference type="Gene3D" id="3.20.20.390">
    <property type="entry name" value="FMN-linked oxidoreductases"/>
    <property type="match status" value="1"/>
</dbReference>
<dbReference type="Proteomes" id="UP000065533">
    <property type="component" value="Chromosome"/>
</dbReference>
<feature type="binding site" evidence="9">
    <location>
        <position position="11"/>
    </location>
    <ligand>
        <name>sn-glycerol 1-phosphate</name>
        <dbReference type="ChEBI" id="CHEBI:57685"/>
    </ligand>
</feature>
<gene>
    <name evidence="9" type="primary">pcrB</name>
    <name evidence="10" type="ORF">AUO94_12520</name>
</gene>
<keyword evidence="6 9" id="KW-0594">Phospholipid biosynthesis</keyword>
<feature type="binding site" evidence="9">
    <location>
        <begin position="158"/>
        <end position="163"/>
    </location>
    <ligand>
        <name>sn-glycerol 1-phosphate</name>
        <dbReference type="ChEBI" id="CHEBI:57685"/>
    </ligand>
</feature>
<keyword evidence="11" id="KW-1185">Reference proteome</keyword>
<evidence type="ECO:0000256" key="8">
    <source>
        <dbReference type="ARBA" id="ARBA00048318"/>
    </source>
</evidence>
<proteinExistence type="inferred from homology"/>
<dbReference type="RefSeq" id="WP_058386050.1">
    <property type="nucleotide sequence ID" value="NZ_CP013661.2"/>
</dbReference>
<feature type="binding site" evidence="9">
    <location>
        <position position="13"/>
    </location>
    <ligand>
        <name>Mg(2+)</name>
        <dbReference type="ChEBI" id="CHEBI:18420"/>
    </ligand>
</feature>
<evidence type="ECO:0000256" key="4">
    <source>
        <dbReference type="ARBA" id="ARBA00022842"/>
    </source>
</evidence>
<keyword evidence="5 9" id="KW-0443">Lipid metabolism</keyword>
<accession>A0ABM5WYI0</accession>
<dbReference type="EMBL" id="CP013661">
    <property type="protein sequence ID" value="ALS79401.1"/>
    <property type="molecule type" value="Genomic_DNA"/>
</dbReference>
<organism evidence="10 11">
    <name type="scientific">Planococcus kocurii</name>
    <dbReference type="NCBI Taxonomy" id="1374"/>
    <lineage>
        <taxon>Bacteria</taxon>
        <taxon>Bacillati</taxon>
        <taxon>Bacillota</taxon>
        <taxon>Bacilli</taxon>
        <taxon>Bacillales</taxon>
        <taxon>Caryophanaceae</taxon>
        <taxon>Planococcus</taxon>
    </lineage>
</organism>
<name>A0ABM5WYI0_9BACL</name>
<dbReference type="Pfam" id="PF01884">
    <property type="entry name" value="PcrB"/>
    <property type="match status" value="1"/>
</dbReference>
<dbReference type="NCBIfam" id="TIGR01768">
    <property type="entry name" value="GGGP-family"/>
    <property type="match status" value="1"/>
</dbReference>
<evidence type="ECO:0000256" key="3">
    <source>
        <dbReference type="ARBA" id="ARBA00022723"/>
    </source>
</evidence>
<dbReference type="SUPFAM" id="SSF51395">
    <property type="entry name" value="FMN-linked oxidoreductases"/>
    <property type="match status" value="1"/>
</dbReference>
<dbReference type="PANTHER" id="PTHR40029">
    <property type="match status" value="1"/>
</dbReference>
<evidence type="ECO:0000256" key="9">
    <source>
        <dbReference type="HAMAP-Rule" id="MF_00112"/>
    </source>
</evidence>
<evidence type="ECO:0000256" key="1">
    <source>
        <dbReference type="ARBA" id="ARBA00022516"/>
    </source>
</evidence>
<evidence type="ECO:0000313" key="10">
    <source>
        <dbReference type="EMBL" id="ALS79401.1"/>
    </source>
</evidence>
<evidence type="ECO:0000256" key="6">
    <source>
        <dbReference type="ARBA" id="ARBA00023209"/>
    </source>
</evidence>
<dbReference type="EC" id="2.5.1.n9" evidence="9"/>
<dbReference type="PANTHER" id="PTHR40029:SF2">
    <property type="entry name" value="HEPTAPRENYLGLYCERYL PHOSPHATE SYNTHASE"/>
    <property type="match status" value="1"/>
</dbReference>
<comment type="cofactor">
    <cofactor evidence="9">
        <name>Mg(2+)</name>
        <dbReference type="ChEBI" id="CHEBI:18420"/>
    </cofactor>
</comment>
<comment type="subunit">
    <text evidence="9">Homodimer.</text>
</comment>
<dbReference type="HAMAP" id="MF_00112">
    <property type="entry name" value="GGGP_HepGP_synthase"/>
    <property type="match status" value="1"/>
</dbReference>
<comment type="caution">
    <text evidence="9">Lacks conserved residue(s) required for the propagation of feature annotation.</text>
</comment>
<comment type="pathway">
    <text evidence="9">Membrane lipid metabolism; glycerophospholipid metabolism.</text>
</comment>
<protein>
    <recommendedName>
        <fullName evidence="9">Heptaprenylglyceryl phosphate synthase</fullName>
        <shortName evidence="9">HepGP synthase</shortName>
        <ecNumber evidence="9">2.5.1.n9</ecNumber>
    </recommendedName>
    <alternativeName>
        <fullName evidence="9">Glycerol-1-phosphate heptaprenyltransferase</fullName>
    </alternativeName>
</protein>
<keyword evidence="1 9" id="KW-0444">Lipid biosynthesis</keyword>
<dbReference type="NCBIfam" id="NF003199">
    <property type="entry name" value="PRK04169.1-3"/>
    <property type="match status" value="1"/>
</dbReference>
<feature type="binding site" evidence="9">
    <location>
        <begin position="208"/>
        <end position="209"/>
    </location>
    <ligand>
        <name>sn-glycerol 1-phosphate</name>
        <dbReference type="ChEBI" id="CHEBI:57685"/>
    </ligand>
</feature>
<comment type="similarity">
    <text evidence="9">Belongs to the GGGP/HepGP synthase family. Group I subfamily.</text>
</comment>
<reference evidence="10" key="1">
    <citation type="submission" date="2016-01" db="EMBL/GenBank/DDBJ databases">
        <title>Complete genome of Planococcus kocurri type strain.</title>
        <authorList>
            <person name="See-Too W.S."/>
        </authorList>
    </citation>
    <scope>NUCLEOTIDE SEQUENCE [LARGE SCALE GENOMIC DNA]</scope>
    <source>
        <strain evidence="10">ATCC 43650</strain>
    </source>
</reference>
<evidence type="ECO:0000313" key="11">
    <source>
        <dbReference type="Proteomes" id="UP000065533"/>
    </source>
</evidence>
<dbReference type="CDD" id="cd02812">
    <property type="entry name" value="PcrB_like"/>
    <property type="match status" value="1"/>
</dbReference>
<dbReference type="InterPro" id="IPR008205">
    <property type="entry name" value="GGGP_HepGP_synthase"/>
</dbReference>
<evidence type="ECO:0000256" key="7">
    <source>
        <dbReference type="ARBA" id="ARBA00023264"/>
    </source>
</evidence>
<dbReference type="InterPro" id="IPR038597">
    <property type="entry name" value="GGGP/HepGP_synthase_sf"/>
</dbReference>
<dbReference type="NCBIfam" id="NF003197">
    <property type="entry name" value="PRK04169.1-1"/>
    <property type="match status" value="1"/>
</dbReference>
<feature type="binding site" evidence="9">
    <location>
        <position position="39"/>
    </location>
    <ligand>
        <name>Mg(2+)</name>
        <dbReference type="ChEBI" id="CHEBI:18420"/>
    </ligand>
</feature>
<evidence type="ECO:0000256" key="5">
    <source>
        <dbReference type="ARBA" id="ARBA00023098"/>
    </source>
</evidence>
<keyword evidence="7 9" id="KW-1208">Phospholipid metabolism</keyword>
<evidence type="ECO:0000256" key="2">
    <source>
        <dbReference type="ARBA" id="ARBA00022679"/>
    </source>
</evidence>
<sequence>MDFKTWQHVFKLDPAKEITDEHLERICRSGTDAILIGGSDHVTLDNVLCLTERVQRYDVPLVLEVSAIAAVAPGFDYYFIPTVLNSDNPLWIKGLHHSAIREYGEILEWDELIPEGYCILNADCKAAKLTGAKTDLTTEDVLAYARMAEHFFRLPIFYLEYSGMFGDMELAEKVKSVLCETRLFYGGGIDSANMAKKASAIADTIVVGNIIYENIEKAMETVEAVAETADESLY</sequence>
<keyword evidence="2 9" id="KW-0808">Transferase</keyword>